<dbReference type="Gene3D" id="3.10.180.10">
    <property type="entry name" value="2,3-Dihydroxybiphenyl 1,2-Dioxygenase, domain 1"/>
    <property type="match status" value="1"/>
</dbReference>
<dbReference type="PANTHER" id="PTHR36503">
    <property type="entry name" value="BLR2520 PROTEIN"/>
    <property type="match status" value="1"/>
</dbReference>
<accession>A0A552WYU4</accession>
<evidence type="ECO:0000313" key="2">
    <source>
        <dbReference type="EMBL" id="TRW47992.1"/>
    </source>
</evidence>
<gene>
    <name evidence="2" type="ORF">FM042_11560</name>
</gene>
<dbReference type="OrthoDB" id="4265398at2"/>
<dbReference type="InterPro" id="IPR029068">
    <property type="entry name" value="Glyas_Bleomycin-R_OHBP_Dase"/>
</dbReference>
<dbReference type="PANTHER" id="PTHR36503:SF1">
    <property type="entry name" value="BLR2520 PROTEIN"/>
    <property type="match status" value="1"/>
</dbReference>
<protein>
    <submittedName>
        <fullName evidence="2">VOC family protein</fullName>
    </submittedName>
</protein>
<dbReference type="PROSITE" id="PS51819">
    <property type="entry name" value="VOC"/>
    <property type="match status" value="1"/>
</dbReference>
<organism evidence="2 3">
    <name type="scientific">Aliidiomarina halalkaliphila</name>
    <dbReference type="NCBI Taxonomy" id="2593535"/>
    <lineage>
        <taxon>Bacteria</taxon>
        <taxon>Pseudomonadati</taxon>
        <taxon>Pseudomonadota</taxon>
        <taxon>Gammaproteobacteria</taxon>
        <taxon>Alteromonadales</taxon>
        <taxon>Idiomarinaceae</taxon>
        <taxon>Aliidiomarina</taxon>
    </lineage>
</organism>
<feature type="domain" description="VOC" evidence="1">
    <location>
        <begin position="4"/>
        <end position="133"/>
    </location>
</feature>
<dbReference type="SUPFAM" id="SSF54593">
    <property type="entry name" value="Glyoxalase/Bleomycin resistance protein/Dihydroxybiphenyl dioxygenase"/>
    <property type="match status" value="1"/>
</dbReference>
<keyword evidence="3" id="KW-1185">Reference proteome</keyword>
<proteinExistence type="predicted"/>
<sequence length="139" mass="15098">MGHSISFITLGVDDLERAVVFYRDGLGLETKGIVGQDIPHGAVAFFYMQPGLRLALWARESIAAEHQLPLGSRDPAGMMLAHNVSSAEDVDRIIAGVRAAGATIVREPKPFSWGGYGGVFADPDEHLWEVVWNPNLSEL</sequence>
<dbReference type="EMBL" id="VJWL01000005">
    <property type="protein sequence ID" value="TRW47992.1"/>
    <property type="molecule type" value="Genomic_DNA"/>
</dbReference>
<name>A0A552WYU4_9GAMM</name>
<evidence type="ECO:0000259" key="1">
    <source>
        <dbReference type="PROSITE" id="PS51819"/>
    </source>
</evidence>
<dbReference type="InterPro" id="IPR004360">
    <property type="entry name" value="Glyas_Fos-R_dOase_dom"/>
</dbReference>
<comment type="caution">
    <text evidence="2">The sequence shown here is derived from an EMBL/GenBank/DDBJ whole genome shotgun (WGS) entry which is preliminary data.</text>
</comment>
<dbReference type="InterPro" id="IPR037523">
    <property type="entry name" value="VOC_core"/>
</dbReference>
<dbReference type="Proteomes" id="UP000320359">
    <property type="component" value="Unassembled WGS sequence"/>
</dbReference>
<evidence type="ECO:0000313" key="3">
    <source>
        <dbReference type="Proteomes" id="UP000320359"/>
    </source>
</evidence>
<dbReference type="AlphaFoldDB" id="A0A552WYU4"/>
<reference evidence="2 3" key="1">
    <citation type="submission" date="2019-07" db="EMBL/GenBank/DDBJ databases">
        <authorList>
            <person name="Yang M."/>
            <person name="Zhao D."/>
            <person name="Xiang H."/>
        </authorList>
    </citation>
    <scope>NUCLEOTIDE SEQUENCE [LARGE SCALE GENOMIC DNA]</scope>
    <source>
        <strain evidence="2 3">IM1326</strain>
    </source>
</reference>
<dbReference type="Pfam" id="PF00903">
    <property type="entry name" value="Glyoxalase"/>
    <property type="match status" value="1"/>
</dbReference>